<feature type="compositionally biased region" description="Low complexity" evidence="2">
    <location>
        <begin position="160"/>
        <end position="177"/>
    </location>
</feature>
<keyword evidence="1" id="KW-0175">Coiled coil</keyword>
<evidence type="ECO:0000313" key="3">
    <source>
        <dbReference type="EMBL" id="KAK8872412.1"/>
    </source>
</evidence>
<gene>
    <name evidence="3" type="ORF">PGQ11_002926</name>
</gene>
<evidence type="ECO:0000256" key="2">
    <source>
        <dbReference type="SAM" id="MobiDB-lite"/>
    </source>
</evidence>
<feature type="coiled-coil region" evidence="1">
    <location>
        <begin position="26"/>
        <end position="67"/>
    </location>
</feature>
<feature type="region of interest" description="Disordered" evidence="2">
    <location>
        <begin position="947"/>
        <end position="996"/>
    </location>
</feature>
<feature type="compositionally biased region" description="Polar residues" evidence="2">
    <location>
        <begin position="793"/>
        <end position="802"/>
    </location>
</feature>
<organism evidence="3 4">
    <name type="scientific">Apiospora arundinis</name>
    <dbReference type="NCBI Taxonomy" id="335852"/>
    <lineage>
        <taxon>Eukaryota</taxon>
        <taxon>Fungi</taxon>
        <taxon>Dikarya</taxon>
        <taxon>Ascomycota</taxon>
        <taxon>Pezizomycotina</taxon>
        <taxon>Sordariomycetes</taxon>
        <taxon>Xylariomycetidae</taxon>
        <taxon>Amphisphaeriales</taxon>
        <taxon>Apiosporaceae</taxon>
        <taxon>Apiospora</taxon>
    </lineage>
</organism>
<sequence length="996" mass="108469">MPDCDREDSPETAALFENYSQRRVLKATYEEKKDRFAKEAEALQEEKDRIAQELRKVDTKYNALQAKLAQLSAGYEADKTGLSHSLRRMLGDIAVTPGSPSLPNPLPTSNGTSIENVQVASCQLNLSQSSVVEVDAPRPTNNQPGATRTGRVSRPPRRYSSIPATTSPTRPSPDSSTKNTRAAARGLSSQPGHRTVTNDTPPNNRAKRDRQCYEESPGAASGHARKKTKTAAASEEPYTVNFDEVFQDGLALHKHMIIQYPPGSDRWYLLRCDDHGLHFNQNPLHGAARHMRAAEHRGPKRHLDINTLKDADSWSLAIQTMGLRVSNCDATKAQQNNTAFTQALDAGYKPIKPESSKTPAPSQIISQPQPAPREQEVLGDASRLSTEPEWSEENGGELITHPLEGKPYLGYWRSGSRGQGWHALVVLPLGRFDAIGLHGSLLETELAKSIPACYDRQSATDLQWAEGYRDGERLVAKRRFPVMWFLDDQTFPLRKAMMMPTPAWYNWLAASDLRPFSPICETEGSKLARGHYGALEYANQRKRLKVAGPRCNVESNDSLMASTGLSPAQGYTSVAGNAADEEHENQHLESVDDGTNTNRGLVDVSDIDIEASRDGSQSKEVESLELDSYRTRRPSITIRPIDISDFHSRYGAGEEGTPHDGTDGCTADEPTRATLSGYLMPCGRNSDSSIAKEQTVVAQHAMMYSNHSYHGPELFNDTKGMKPLDANLGNPEGSHESAEASVSTSQETLPHGVPSIAAAPSIGIHHSPGLVSGFVKSMKELRSTGGPPIDPIVSSNGSTVASNHRDRPDVDTMTNSEYQWCAPRSLLAHTAAAVLQRVSAQPAPSTLLNPKTGLSYVLNRATVSANGGGTAEMQPGDSETTGNMATALSLLEPNTTLHIPLIGNSYPHTPRTPSITYPMTPPVSRVPHPLRPGSPPQAYPQMANGFSLPHQAHGSTLNEPPQPSMFKFHPQPMDPTPALRSDILSPPLPVRKMNNP</sequence>
<name>A0ABR2J3M4_9PEZI</name>
<dbReference type="EMBL" id="JAPCWZ010000003">
    <property type="protein sequence ID" value="KAK8872412.1"/>
    <property type="molecule type" value="Genomic_DNA"/>
</dbReference>
<comment type="caution">
    <text evidence="3">The sequence shown here is derived from an EMBL/GenBank/DDBJ whole genome shotgun (WGS) entry which is preliminary data.</text>
</comment>
<dbReference type="Proteomes" id="UP001390339">
    <property type="component" value="Unassembled WGS sequence"/>
</dbReference>
<feature type="region of interest" description="Disordered" evidence="2">
    <location>
        <begin position="130"/>
        <end position="234"/>
    </location>
</feature>
<accession>A0ABR2J3M4</accession>
<protein>
    <submittedName>
        <fullName evidence="3">Uncharacterized protein</fullName>
    </submittedName>
</protein>
<proteinExistence type="predicted"/>
<feature type="compositionally biased region" description="Polar residues" evidence="2">
    <location>
        <begin position="187"/>
        <end position="203"/>
    </location>
</feature>
<feature type="region of interest" description="Disordered" evidence="2">
    <location>
        <begin position="349"/>
        <end position="398"/>
    </location>
</feature>
<feature type="region of interest" description="Disordered" evidence="2">
    <location>
        <begin position="785"/>
        <end position="811"/>
    </location>
</feature>
<evidence type="ECO:0000313" key="4">
    <source>
        <dbReference type="Proteomes" id="UP001390339"/>
    </source>
</evidence>
<evidence type="ECO:0000256" key="1">
    <source>
        <dbReference type="SAM" id="Coils"/>
    </source>
</evidence>
<reference evidence="3 4" key="1">
    <citation type="journal article" date="2024" name="IMA Fungus">
        <title>Apiospora arundinis, a panoply of carbohydrate-active enzymes and secondary metabolites.</title>
        <authorList>
            <person name="Sorensen T."/>
            <person name="Petersen C."/>
            <person name="Muurmann A.T."/>
            <person name="Christiansen J.V."/>
            <person name="Brundto M.L."/>
            <person name="Overgaard C.K."/>
            <person name="Boysen A.T."/>
            <person name="Wollenberg R.D."/>
            <person name="Larsen T.O."/>
            <person name="Sorensen J.L."/>
            <person name="Nielsen K.L."/>
            <person name="Sondergaard T.E."/>
        </authorList>
    </citation>
    <scope>NUCLEOTIDE SEQUENCE [LARGE SCALE GENOMIC DNA]</scope>
    <source>
        <strain evidence="3 4">AAU 773</strain>
    </source>
</reference>
<feature type="compositionally biased region" description="Low complexity" evidence="2">
    <location>
        <begin position="359"/>
        <end position="368"/>
    </location>
</feature>
<keyword evidence="4" id="KW-1185">Reference proteome</keyword>